<dbReference type="EMBL" id="BAAANE010000004">
    <property type="protein sequence ID" value="GAA1638459.1"/>
    <property type="molecule type" value="Genomic_DNA"/>
</dbReference>
<keyword evidence="6" id="KW-1185">Reference proteome</keyword>
<evidence type="ECO:0000256" key="3">
    <source>
        <dbReference type="ARBA" id="ARBA00023027"/>
    </source>
</evidence>
<dbReference type="SUPFAM" id="SSF51735">
    <property type="entry name" value="NAD(P)-binding Rossmann-fold domains"/>
    <property type="match status" value="1"/>
</dbReference>
<dbReference type="Proteomes" id="UP001501319">
    <property type="component" value="Unassembled WGS sequence"/>
</dbReference>
<evidence type="ECO:0000256" key="1">
    <source>
        <dbReference type="ARBA" id="ARBA00007637"/>
    </source>
</evidence>
<accession>A0ABN2FAW4</accession>
<proteinExistence type="inferred from homology"/>
<dbReference type="InterPro" id="IPR057326">
    <property type="entry name" value="KR_dom"/>
</dbReference>
<dbReference type="Gene3D" id="3.40.50.720">
    <property type="entry name" value="NAD(P)-binding Rossmann-like Domain"/>
    <property type="match status" value="1"/>
</dbReference>
<dbReference type="RefSeq" id="WP_344111908.1">
    <property type="nucleotide sequence ID" value="NZ_BAAANE010000004.1"/>
</dbReference>
<dbReference type="InterPro" id="IPR036291">
    <property type="entry name" value="NAD(P)-bd_dom_sf"/>
</dbReference>
<organism evidence="5 6">
    <name type="scientific">Kribbella alba</name>
    <dbReference type="NCBI Taxonomy" id="190197"/>
    <lineage>
        <taxon>Bacteria</taxon>
        <taxon>Bacillati</taxon>
        <taxon>Actinomycetota</taxon>
        <taxon>Actinomycetes</taxon>
        <taxon>Propionibacteriales</taxon>
        <taxon>Kribbellaceae</taxon>
        <taxon>Kribbella</taxon>
    </lineage>
</organism>
<evidence type="ECO:0000259" key="4">
    <source>
        <dbReference type="SMART" id="SM00822"/>
    </source>
</evidence>
<evidence type="ECO:0000256" key="2">
    <source>
        <dbReference type="ARBA" id="ARBA00023002"/>
    </source>
</evidence>
<keyword evidence="2" id="KW-0560">Oxidoreductase</keyword>
<protein>
    <recommendedName>
        <fullName evidence="4">Ketoreductase domain-containing protein</fullName>
    </recommendedName>
</protein>
<comment type="similarity">
    <text evidence="1">Belongs to the NAD(P)-dependent epimerase/dehydratase family.</text>
</comment>
<evidence type="ECO:0000313" key="5">
    <source>
        <dbReference type="EMBL" id="GAA1638459.1"/>
    </source>
</evidence>
<evidence type="ECO:0000313" key="6">
    <source>
        <dbReference type="Proteomes" id="UP001501319"/>
    </source>
</evidence>
<dbReference type="InterPro" id="IPR001509">
    <property type="entry name" value="Epimerase_deHydtase"/>
</dbReference>
<dbReference type="PANTHER" id="PTHR43103:SF5">
    <property type="entry name" value="4-EPIMERASE, PUTATIVE (AFU_ORTHOLOGUE AFUA_7G00360)-RELATED"/>
    <property type="match status" value="1"/>
</dbReference>
<gene>
    <name evidence="5" type="ORF">GCM10009744_29860</name>
</gene>
<dbReference type="SMART" id="SM00822">
    <property type="entry name" value="PKS_KR"/>
    <property type="match status" value="1"/>
</dbReference>
<sequence>MATILITGASGFVGSRLTQHLSPTHRIVTLSRRPPVAAAAGQPGATVLGDFTSDEDLAQLDAYEIDAVVHLAAETGGTSEEAGLAVNVIGTRRLLRYLVDRGVRRFVVASSIAAAGCLSPEFLPRQLPIPADHPCDARDAYGLSKALMEEVCAYFQRIHPDLAMTVLRLGVVVPEDTPPVDADRLSRIDLPFCSLATIDVRDVLGLVERALDLSPGFRQLNAVSEWMPSPLAVRDALAATLGDRGEALDLSAYEEGGPTSLYDLAELTRTLGRPAVDLRSSGAVVRR</sequence>
<reference evidence="5 6" key="1">
    <citation type="journal article" date="2019" name="Int. J. Syst. Evol. Microbiol.">
        <title>The Global Catalogue of Microorganisms (GCM) 10K type strain sequencing project: providing services to taxonomists for standard genome sequencing and annotation.</title>
        <authorList>
            <consortium name="The Broad Institute Genomics Platform"/>
            <consortium name="The Broad Institute Genome Sequencing Center for Infectious Disease"/>
            <person name="Wu L."/>
            <person name="Ma J."/>
        </authorList>
    </citation>
    <scope>NUCLEOTIDE SEQUENCE [LARGE SCALE GENOMIC DNA]</scope>
    <source>
        <strain evidence="5 6">JCM 14306</strain>
    </source>
</reference>
<dbReference type="PANTHER" id="PTHR43103">
    <property type="entry name" value="NUCLEOSIDE-DIPHOSPHATE-SUGAR EPIMERASE"/>
    <property type="match status" value="1"/>
</dbReference>
<comment type="caution">
    <text evidence="5">The sequence shown here is derived from an EMBL/GenBank/DDBJ whole genome shotgun (WGS) entry which is preliminary data.</text>
</comment>
<dbReference type="Pfam" id="PF01370">
    <property type="entry name" value="Epimerase"/>
    <property type="match status" value="1"/>
</dbReference>
<dbReference type="CDD" id="cd08946">
    <property type="entry name" value="SDR_e"/>
    <property type="match status" value="1"/>
</dbReference>
<keyword evidence="3" id="KW-0520">NAD</keyword>
<name>A0ABN2FAW4_9ACTN</name>
<feature type="domain" description="Ketoreductase" evidence="4">
    <location>
        <begin position="2"/>
        <end position="191"/>
    </location>
</feature>